<dbReference type="Proteomes" id="UP000552097">
    <property type="component" value="Unassembled WGS sequence"/>
</dbReference>
<organism evidence="2 3">
    <name type="scientific">Saccharothrix ecbatanensis</name>
    <dbReference type="NCBI Taxonomy" id="1105145"/>
    <lineage>
        <taxon>Bacteria</taxon>
        <taxon>Bacillati</taxon>
        <taxon>Actinomycetota</taxon>
        <taxon>Actinomycetes</taxon>
        <taxon>Pseudonocardiales</taxon>
        <taxon>Pseudonocardiaceae</taxon>
        <taxon>Saccharothrix</taxon>
    </lineage>
</organism>
<evidence type="ECO:0000256" key="1">
    <source>
        <dbReference type="SAM" id="Phobius"/>
    </source>
</evidence>
<feature type="transmembrane region" description="Helical" evidence="1">
    <location>
        <begin position="30"/>
        <end position="46"/>
    </location>
</feature>
<reference evidence="2 3" key="1">
    <citation type="submission" date="2020-08" db="EMBL/GenBank/DDBJ databases">
        <title>Sequencing the genomes of 1000 actinobacteria strains.</title>
        <authorList>
            <person name="Klenk H.-P."/>
        </authorList>
    </citation>
    <scope>NUCLEOTIDE SEQUENCE [LARGE SCALE GENOMIC DNA]</scope>
    <source>
        <strain evidence="2 3">DSM 45486</strain>
    </source>
</reference>
<proteinExistence type="predicted"/>
<comment type="caution">
    <text evidence="2">The sequence shown here is derived from an EMBL/GenBank/DDBJ whole genome shotgun (WGS) entry which is preliminary data.</text>
</comment>
<keyword evidence="3" id="KW-1185">Reference proteome</keyword>
<name>A0A7W9HE66_9PSEU</name>
<dbReference type="AlphaFoldDB" id="A0A7W9HE66"/>
<protein>
    <submittedName>
        <fullName evidence="2">O-antigen ligase</fullName>
    </submittedName>
</protein>
<gene>
    <name evidence="2" type="ORF">F4560_000400</name>
</gene>
<feature type="transmembrane region" description="Helical" evidence="1">
    <location>
        <begin position="153"/>
        <end position="175"/>
    </location>
</feature>
<feature type="transmembrane region" description="Helical" evidence="1">
    <location>
        <begin position="58"/>
        <end position="80"/>
    </location>
</feature>
<dbReference type="RefSeq" id="WP_184915388.1">
    <property type="nucleotide sequence ID" value="NZ_JACHMO010000001.1"/>
</dbReference>
<dbReference type="EMBL" id="JACHMO010000001">
    <property type="protein sequence ID" value="MBB5800632.1"/>
    <property type="molecule type" value="Genomic_DNA"/>
</dbReference>
<accession>A0A7W9HE66</accession>
<keyword evidence="1" id="KW-1133">Transmembrane helix</keyword>
<keyword evidence="2" id="KW-0436">Ligase</keyword>
<sequence>MRALWIGLAVFSVLCGIATGFLAAVAGDWAALPTLAGAAGLVVATVKLRPEDSFRVAAILIGLALPVVSMVSVPAAWLAVTGEPADCVLVEEHAGRYDPKGTPHVYEFDCAGERFSITEKDDTYSTELGDRVELVLDRNRMIGAGLPTAPAQFAIVALLLTGVVGLSFLVALLGLPLRPPPKPRLPDQLGPPTGGLVP</sequence>
<keyword evidence="1" id="KW-0812">Transmembrane</keyword>
<evidence type="ECO:0000313" key="3">
    <source>
        <dbReference type="Proteomes" id="UP000552097"/>
    </source>
</evidence>
<keyword evidence="1" id="KW-0472">Membrane</keyword>
<evidence type="ECO:0000313" key="2">
    <source>
        <dbReference type="EMBL" id="MBB5800632.1"/>
    </source>
</evidence>
<dbReference type="GO" id="GO:0016874">
    <property type="term" value="F:ligase activity"/>
    <property type="evidence" value="ECO:0007669"/>
    <property type="project" value="UniProtKB-KW"/>
</dbReference>